<feature type="region of interest" description="Disordered" evidence="4">
    <location>
        <begin position="112"/>
        <end position="197"/>
    </location>
</feature>
<dbReference type="InterPro" id="IPR007346">
    <property type="entry name" value="Endonuclease-I"/>
</dbReference>
<feature type="chain" id="PRO_5014938501" evidence="5">
    <location>
        <begin position="20"/>
        <end position="291"/>
    </location>
</feature>
<dbReference type="Proteomes" id="UP000235828">
    <property type="component" value="Chromosome A"/>
</dbReference>
<organism evidence="6 7">
    <name type="scientific">Vibrio tapetis subsp. tapetis</name>
    <dbReference type="NCBI Taxonomy" id="1671868"/>
    <lineage>
        <taxon>Bacteria</taxon>
        <taxon>Pseudomonadati</taxon>
        <taxon>Pseudomonadota</taxon>
        <taxon>Gammaproteobacteria</taxon>
        <taxon>Vibrionales</taxon>
        <taxon>Vibrionaceae</taxon>
        <taxon>Vibrio</taxon>
    </lineage>
</organism>
<keyword evidence="2" id="KW-0540">Nuclease</keyword>
<sequence>MMNKITIALLALTSFSVNAAYIQAQDPHVVAPLTKICEIKTDPTPPVDPSNYYAGTQGLTGLELKTKLNQIISANTVKLPYSSSSFDVWDALDITDEDPDNPNNVILMYTGRTQEKSQKSGQGNLGQDNWNREHSYPKSNGGFNNKGAAGYTDIHHLRPTDESINSERGNLEYDNGGNLTNESPEAGNRKTATSFEPRDEVKGDVARMMFYMATRYEGHDAKTPDLELVSTLQNNGTALGNVCTLLTWHAADPVDNFESKRNDKIFGIQKNRNPYIDHPEWAEEIFRSDCK</sequence>
<dbReference type="PANTHER" id="PTHR33607:SF2">
    <property type="entry name" value="ENDONUCLEASE-1"/>
    <property type="match status" value="1"/>
</dbReference>
<dbReference type="InterPro" id="IPR044925">
    <property type="entry name" value="His-Me_finger_sf"/>
</dbReference>
<evidence type="ECO:0000256" key="1">
    <source>
        <dbReference type="ARBA" id="ARBA00006429"/>
    </source>
</evidence>
<evidence type="ECO:0000256" key="4">
    <source>
        <dbReference type="SAM" id="MobiDB-lite"/>
    </source>
</evidence>
<evidence type="ECO:0000256" key="5">
    <source>
        <dbReference type="SAM" id="SignalP"/>
    </source>
</evidence>
<dbReference type="AlphaFoldDB" id="A0A2N8ZG92"/>
<protein>
    <submittedName>
        <fullName evidence="6">Extracellular ribonuclease</fullName>
        <ecNumber evidence="6">3.1.-.-</ecNumber>
    </submittedName>
</protein>
<dbReference type="GO" id="GO:0004518">
    <property type="term" value="F:nuclease activity"/>
    <property type="evidence" value="ECO:0007669"/>
    <property type="project" value="UniProtKB-KW"/>
</dbReference>
<dbReference type="RefSeq" id="WP_231897806.1">
    <property type="nucleotide sequence ID" value="NZ_LT960611.1"/>
</dbReference>
<dbReference type="EC" id="3.1.-.-" evidence="6"/>
<dbReference type="KEGG" id="vta:A2957"/>
<reference evidence="6 7" key="1">
    <citation type="submission" date="2017-10" db="EMBL/GenBank/DDBJ databases">
        <authorList>
            <person name="Banno H."/>
            <person name="Chua N.-H."/>
        </authorList>
    </citation>
    <scope>NUCLEOTIDE SEQUENCE [LARGE SCALE GENOMIC DNA]</scope>
    <source>
        <strain evidence="6">Vibrio tapetis CECT4600</strain>
    </source>
</reference>
<keyword evidence="5" id="KW-0732">Signal</keyword>
<comment type="similarity">
    <text evidence="1">Belongs to the EndA/NucM nuclease family.</text>
</comment>
<gene>
    <name evidence="6" type="primary">bsn</name>
    <name evidence="6" type="ORF">VTAP4600_A2957</name>
</gene>
<feature type="compositionally biased region" description="Polar residues" evidence="4">
    <location>
        <begin position="119"/>
        <end position="129"/>
    </location>
</feature>
<dbReference type="PANTHER" id="PTHR33607">
    <property type="entry name" value="ENDONUCLEASE-1"/>
    <property type="match status" value="1"/>
</dbReference>
<keyword evidence="3 6" id="KW-0378">Hydrolase</keyword>
<evidence type="ECO:0000313" key="6">
    <source>
        <dbReference type="EMBL" id="SON50923.1"/>
    </source>
</evidence>
<dbReference type="SUPFAM" id="SSF54060">
    <property type="entry name" value="His-Me finger endonucleases"/>
    <property type="match status" value="1"/>
</dbReference>
<keyword evidence="7" id="KW-1185">Reference proteome</keyword>
<evidence type="ECO:0000313" key="7">
    <source>
        <dbReference type="Proteomes" id="UP000235828"/>
    </source>
</evidence>
<dbReference type="Pfam" id="PF04231">
    <property type="entry name" value="Endonuclease_1"/>
    <property type="match status" value="1"/>
</dbReference>
<dbReference type="GO" id="GO:0016787">
    <property type="term" value="F:hydrolase activity"/>
    <property type="evidence" value="ECO:0007669"/>
    <property type="project" value="UniProtKB-KW"/>
</dbReference>
<proteinExistence type="inferred from homology"/>
<accession>A0A2N8ZG92</accession>
<feature type="signal peptide" evidence="5">
    <location>
        <begin position="1"/>
        <end position="19"/>
    </location>
</feature>
<name>A0A2N8ZG92_9VIBR</name>
<evidence type="ECO:0000256" key="3">
    <source>
        <dbReference type="ARBA" id="ARBA00022801"/>
    </source>
</evidence>
<evidence type="ECO:0000256" key="2">
    <source>
        <dbReference type="ARBA" id="ARBA00022722"/>
    </source>
</evidence>
<dbReference type="EMBL" id="LT960611">
    <property type="protein sequence ID" value="SON50923.1"/>
    <property type="molecule type" value="Genomic_DNA"/>
</dbReference>